<dbReference type="CDD" id="cd05379">
    <property type="entry name" value="CAP_bacterial"/>
    <property type="match status" value="1"/>
</dbReference>
<feature type="signal peptide" evidence="1">
    <location>
        <begin position="1"/>
        <end position="31"/>
    </location>
</feature>
<dbReference type="PANTHER" id="PTHR31157">
    <property type="entry name" value="SCP DOMAIN-CONTAINING PROTEIN"/>
    <property type="match status" value="1"/>
</dbReference>
<gene>
    <name evidence="3" type="ORF">SAMN06265371_11094</name>
</gene>
<dbReference type="AlphaFoldDB" id="A0A238YRF1"/>
<reference evidence="3 4" key="1">
    <citation type="submission" date="2017-06" db="EMBL/GenBank/DDBJ databases">
        <authorList>
            <person name="Kim H.J."/>
            <person name="Triplett B.A."/>
        </authorList>
    </citation>
    <scope>NUCLEOTIDE SEQUENCE [LARGE SCALE GENOMIC DNA]</scope>
    <source>
        <strain evidence="3 4">DSM 29150</strain>
    </source>
</reference>
<dbReference type="SUPFAM" id="SSF55797">
    <property type="entry name" value="PR-1-like"/>
    <property type="match status" value="1"/>
</dbReference>
<dbReference type="PANTHER" id="PTHR31157:SF1">
    <property type="entry name" value="SCP DOMAIN-CONTAINING PROTEIN"/>
    <property type="match status" value="1"/>
</dbReference>
<sequence length="171" mass="19822">MYFQRIPIKKTKFNLLFITIMMLLFSSCTNEDDEIYIDHLNENSIEYINMELEILDLVNNYRSSIGLNSLERMNLISKVAESHSNFMAETGRLSHENFPKRNQELMAKANAKAIGENLGFGYTTAKSAFQAWLNSGKHKKVIEDKKYTHFGISIKQNAKGKNFFTHIFIIR</sequence>
<dbReference type="Proteomes" id="UP000198384">
    <property type="component" value="Unassembled WGS sequence"/>
</dbReference>
<dbReference type="Pfam" id="PF00188">
    <property type="entry name" value="CAP"/>
    <property type="match status" value="1"/>
</dbReference>
<evidence type="ECO:0000313" key="3">
    <source>
        <dbReference type="EMBL" id="SNR73388.1"/>
    </source>
</evidence>
<feature type="domain" description="SCP" evidence="2">
    <location>
        <begin position="55"/>
        <end position="165"/>
    </location>
</feature>
<keyword evidence="4" id="KW-1185">Reference proteome</keyword>
<dbReference type="OrthoDB" id="982527at2"/>
<evidence type="ECO:0000259" key="2">
    <source>
        <dbReference type="Pfam" id="PF00188"/>
    </source>
</evidence>
<dbReference type="InterPro" id="IPR035940">
    <property type="entry name" value="CAP_sf"/>
</dbReference>
<organism evidence="3 4">
    <name type="scientific">Lutibacter agarilyticus</name>
    <dbReference type="NCBI Taxonomy" id="1109740"/>
    <lineage>
        <taxon>Bacteria</taxon>
        <taxon>Pseudomonadati</taxon>
        <taxon>Bacteroidota</taxon>
        <taxon>Flavobacteriia</taxon>
        <taxon>Flavobacteriales</taxon>
        <taxon>Flavobacteriaceae</taxon>
        <taxon>Lutibacter</taxon>
    </lineage>
</organism>
<protein>
    <submittedName>
        <fullName evidence="3">Cysteine-rich secretory protein family protein</fullName>
    </submittedName>
</protein>
<dbReference type="InterPro" id="IPR014044">
    <property type="entry name" value="CAP_dom"/>
</dbReference>
<feature type="chain" id="PRO_5011991812" evidence="1">
    <location>
        <begin position="32"/>
        <end position="171"/>
    </location>
</feature>
<proteinExistence type="predicted"/>
<evidence type="ECO:0000256" key="1">
    <source>
        <dbReference type="SAM" id="SignalP"/>
    </source>
</evidence>
<dbReference type="Gene3D" id="3.40.33.10">
    <property type="entry name" value="CAP"/>
    <property type="match status" value="1"/>
</dbReference>
<name>A0A238YRF1_9FLAO</name>
<keyword evidence="1" id="KW-0732">Signal</keyword>
<accession>A0A238YRF1</accession>
<dbReference type="EMBL" id="FZNT01000010">
    <property type="protein sequence ID" value="SNR73388.1"/>
    <property type="molecule type" value="Genomic_DNA"/>
</dbReference>
<evidence type="ECO:0000313" key="4">
    <source>
        <dbReference type="Proteomes" id="UP000198384"/>
    </source>
</evidence>
<dbReference type="PROSITE" id="PS51257">
    <property type="entry name" value="PROKAR_LIPOPROTEIN"/>
    <property type="match status" value="1"/>
</dbReference>